<dbReference type="STRING" id="512399.A8709_09055"/>
<dbReference type="OrthoDB" id="63962at2"/>
<dbReference type="Pfam" id="PF13618">
    <property type="entry name" value="Gluconate_2-dh3"/>
    <property type="match status" value="1"/>
</dbReference>
<proteinExistence type="predicted"/>
<protein>
    <recommendedName>
        <fullName evidence="3">Gluconate 2-dehydrogenase</fullName>
    </recommendedName>
</protein>
<evidence type="ECO:0000313" key="2">
    <source>
        <dbReference type="Proteomes" id="UP000093309"/>
    </source>
</evidence>
<comment type="caution">
    <text evidence="1">The sequence shown here is derived from an EMBL/GenBank/DDBJ whole genome shotgun (WGS) entry which is preliminary data.</text>
</comment>
<sequence length="198" mass="22897">MTDHKHYPTYDVMKESTEWDAHTRSIVNARLVREYSYNFLTTVEAETLRSWCSLLMDDDRGEIIQSIISHIDRILFENKGEGHRKAGTPSMRVLLRQGLKAIDETGWFTNSQPFFQLDEMNQRNIMLHIGEASYPATKNWEGIPQKALFHKLMQLSVEAYYAHPLVWSEIGFGGPAYPRGYSLDSPEQLETWEAVKPS</sequence>
<dbReference type="RefSeq" id="WP_065851280.1">
    <property type="nucleotide sequence ID" value="NZ_LYPC01000012.1"/>
</dbReference>
<gene>
    <name evidence="1" type="ORF">A8709_09055</name>
</gene>
<dbReference type="Proteomes" id="UP000093309">
    <property type="component" value="Unassembled WGS sequence"/>
</dbReference>
<evidence type="ECO:0008006" key="3">
    <source>
        <dbReference type="Google" id="ProtNLM"/>
    </source>
</evidence>
<organism evidence="1 2">
    <name type="scientific">Paenibacillus pectinilyticus</name>
    <dbReference type="NCBI Taxonomy" id="512399"/>
    <lineage>
        <taxon>Bacteria</taxon>
        <taxon>Bacillati</taxon>
        <taxon>Bacillota</taxon>
        <taxon>Bacilli</taxon>
        <taxon>Bacillales</taxon>
        <taxon>Paenibacillaceae</taxon>
        <taxon>Paenibacillus</taxon>
    </lineage>
</organism>
<name>A0A1C1A5K2_9BACL</name>
<evidence type="ECO:0000313" key="1">
    <source>
        <dbReference type="EMBL" id="OCT15771.1"/>
    </source>
</evidence>
<dbReference type="EMBL" id="LYPC01000012">
    <property type="protein sequence ID" value="OCT15771.1"/>
    <property type="molecule type" value="Genomic_DNA"/>
</dbReference>
<dbReference type="AlphaFoldDB" id="A0A1C1A5K2"/>
<keyword evidence="2" id="KW-1185">Reference proteome</keyword>
<dbReference type="InterPro" id="IPR027056">
    <property type="entry name" value="Gluconate_2DH_su3"/>
</dbReference>
<accession>A0A1C1A5K2</accession>
<reference evidence="2" key="1">
    <citation type="submission" date="2016-05" db="EMBL/GenBank/DDBJ databases">
        <title>Paenibacillus oryzae. sp. nov., isolated from the rice root.</title>
        <authorList>
            <person name="Zhang J."/>
            <person name="Zhang X."/>
        </authorList>
    </citation>
    <scope>NUCLEOTIDE SEQUENCE [LARGE SCALE GENOMIC DNA]</scope>
    <source>
        <strain evidence="2">KCTC13222</strain>
    </source>
</reference>